<proteinExistence type="predicted"/>
<evidence type="ECO:0000256" key="1">
    <source>
        <dbReference type="SAM" id="MobiDB-lite"/>
    </source>
</evidence>
<gene>
    <name evidence="2" type="ORF">FB470_002862</name>
</gene>
<evidence type="ECO:0000313" key="3">
    <source>
        <dbReference type="Proteomes" id="UP001229651"/>
    </source>
</evidence>
<comment type="caution">
    <text evidence="2">The sequence shown here is derived from an EMBL/GenBank/DDBJ whole genome shotgun (WGS) entry which is preliminary data.</text>
</comment>
<feature type="region of interest" description="Disordered" evidence="1">
    <location>
        <begin position="47"/>
        <end position="78"/>
    </location>
</feature>
<sequence length="78" mass="8688">MTRRVRRPGHPLRLLGCHLIGHKEEIAYVQGITADVTQVALPPVADTTQKDFRPVRRTGPSSRFWSSAPSPFSRPVSP</sequence>
<organism evidence="2 3">
    <name type="scientific">Amycolatopsis thermophila</name>
    <dbReference type="NCBI Taxonomy" id="206084"/>
    <lineage>
        <taxon>Bacteria</taxon>
        <taxon>Bacillati</taxon>
        <taxon>Actinomycetota</taxon>
        <taxon>Actinomycetes</taxon>
        <taxon>Pseudonocardiales</taxon>
        <taxon>Pseudonocardiaceae</taxon>
        <taxon>Amycolatopsis</taxon>
    </lineage>
</organism>
<feature type="compositionally biased region" description="Polar residues" evidence="1">
    <location>
        <begin position="59"/>
        <end position="70"/>
    </location>
</feature>
<protein>
    <submittedName>
        <fullName evidence="2">Uncharacterized protein</fullName>
    </submittedName>
</protein>
<accession>A0ABU0EUB2</accession>
<evidence type="ECO:0000313" key="2">
    <source>
        <dbReference type="EMBL" id="MDQ0378868.1"/>
    </source>
</evidence>
<dbReference type="EMBL" id="JAUSUT010000001">
    <property type="protein sequence ID" value="MDQ0378868.1"/>
    <property type="molecule type" value="Genomic_DNA"/>
</dbReference>
<reference evidence="2 3" key="1">
    <citation type="submission" date="2023-07" db="EMBL/GenBank/DDBJ databases">
        <title>Sequencing the genomes of 1000 actinobacteria strains.</title>
        <authorList>
            <person name="Klenk H.-P."/>
        </authorList>
    </citation>
    <scope>NUCLEOTIDE SEQUENCE [LARGE SCALE GENOMIC DNA]</scope>
    <source>
        <strain evidence="2 3">DSM 45805</strain>
    </source>
</reference>
<keyword evidence="3" id="KW-1185">Reference proteome</keyword>
<name>A0ABU0EUB2_9PSEU</name>
<dbReference type="RefSeq" id="WP_306991884.1">
    <property type="nucleotide sequence ID" value="NZ_JAUSUT010000001.1"/>
</dbReference>
<dbReference type="Proteomes" id="UP001229651">
    <property type="component" value="Unassembled WGS sequence"/>
</dbReference>